<feature type="compositionally biased region" description="Acidic residues" evidence="5">
    <location>
        <begin position="144"/>
        <end position="163"/>
    </location>
</feature>
<evidence type="ECO:0000256" key="1">
    <source>
        <dbReference type="ARBA" id="ARBA00004123"/>
    </source>
</evidence>
<dbReference type="GO" id="GO:0000122">
    <property type="term" value="P:negative regulation of transcription by RNA polymerase II"/>
    <property type="evidence" value="ECO:0007669"/>
    <property type="project" value="TreeGrafter"/>
</dbReference>
<sequence length="163" mass="18388">METLGDASKFNLARGSLQALINTSFLPRDSLPRGIFLGPDQRKENMENSGASSGLASVRGGDNPTQQSNLWRPWNKTEGQPAHFTTRFVHGEISSAQPKIQQVIHPVKLFWPKSKCFDYLYRDAETLLRNYPIQATICPYENSSSDEEGEDEDEDEMEGKEHN</sequence>
<evidence type="ECO:0000313" key="6">
    <source>
        <dbReference type="Ensembl" id="ENSXMAP00000041846.1"/>
    </source>
</evidence>
<reference evidence="7" key="1">
    <citation type="submission" date="2012-01" db="EMBL/GenBank/DDBJ databases">
        <authorList>
            <person name="Walter R."/>
            <person name="Schartl M."/>
            <person name="Warren W."/>
        </authorList>
    </citation>
    <scope>NUCLEOTIDE SEQUENCE [LARGE SCALE GENOMIC DNA]</scope>
    <source>
        <strain evidence="7">JP 163 A</strain>
    </source>
</reference>
<dbReference type="GeneTree" id="ENSGT00940000161952"/>
<dbReference type="Ensembl" id="ENSXMAT00000023441.1">
    <property type="protein sequence ID" value="ENSXMAP00000041846.1"/>
    <property type="gene ID" value="ENSXMAG00000027822.1"/>
</dbReference>
<dbReference type="RefSeq" id="XP_023203083.1">
    <property type="nucleotide sequence ID" value="XM_023347315.1"/>
</dbReference>
<dbReference type="AlphaFoldDB" id="A0A3B5RFN7"/>
<keyword evidence="7" id="KW-1185">Reference proteome</keyword>
<organism evidence="6 7">
    <name type="scientific">Xiphophorus maculatus</name>
    <name type="common">Southern platyfish</name>
    <name type="synonym">Platypoecilus maculatus</name>
    <dbReference type="NCBI Taxonomy" id="8083"/>
    <lineage>
        <taxon>Eukaryota</taxon>
        <taxon>Metazoa</taxon>
        <taxon>Chordata</taxon>
        <taxon>Craniata</taxon>
        <taxon>Vertebrata</taxon>
        <taxon>Euteleostomi</taxon>
        <taxon>Actinopterygii</taxon>
        <taxon>Neopterygii</taxon>
        <taxon>Teleostei</taxon>
        <taxon>Neoteleostei</taxon>
        <taxon>Acanthomorphata</taxon>
        <taxon>Ovalentaria</taxon>
        <taxon>Atherinomorphae</taxon>
        <taxon>Cyprinodontiformes</taxon>
        <taxon>Poeciliidae</taxon>
        <taxon>Poeciliinae</taxon>
        <taxon>Xiphophorus</taxon>
    </lineage>
</organism>
<dbReference type="STRING" id="8083.ENSXMAP00000041846"/>
<evidence type="ECO:0000256" key="4">
    <source>
        <dbReference type="ARBA" id="ARBA00023242"/>
    </source>
</evidence>
<dbReference type="CTD" id="134701"/>
<dbReference type="InterPro" id="IPR028127">
    <property type="entry name" value="Ripply_fam"/>
</dbReference>
<dbReference type="GO" id="GO:0009880">
    <property type="term" value="P:embryonic pattern specification"/>
    <property type="evidence" value="ECO:0007669"/>
    <property type="project" value="TreeGrafter"/>
</dbReference>
<dbReference type="OMA" id="LWRPWTG"/>
<comment type="similarity">
    <text evidence="2">Belongs to the ripply family.</text>
</comment>
<accession>A0A3B5RFN7</accession>
<dbReference type="GO" id="GO:0005634">
    <property type="term" value="C:nucleus"/>
    <property type="evidence" value="ECO:0007669"/>
    <property type="project" value="UniProtKB-SubCell"/>
</dbReference>
<keyword evidence="3" id="KW-0217">Developmental protein</keyword>
<keyword evidence="4" id="KW-0539">Nucleus</keyword>
<feature type="region of interest" description="Disordered" evidence="5">
    <location>
        <begin position="139"/>
        <end position="163"/>
    </location>
</feature>
<reference evidence="6" key="3">
    <citation type="submission" date="2025-08" db="UniProtKB">
        <authorList>
            <consortium name="Ensembl"/>
        </authorList>
    </citation>
    <scope>IDENTIFICATION</scope>
    <source>
        <strain evidence="6">JP 163 A</strain>
    </source>
</reference>
<evidence type="ECO:0000256" key="2">
    <source>
        <dbReference type="ARBA" id="ARBA00006944"/>
    </source>
</evidence>
<dbReference type="PANTHER" id="PTHR16770:SF3">
    <property type="entry name" value="PROTEIN RIPPLY2"/>
    <property type="match status" value="1"/>
</dbReference>
<proteinExistence type="inferred from homology"/>
<dbReference type="Pfam" id="PF14998">
    <property type="entry name" value="Ripply"/>
    <property type="match status" value="1"/>
</dbReference>
<dbReference type="GeneID" id="102235534"/>
<evidence type="ECO:0000313" key="7">
    <source>
        <dbReference type="Proteomes" id="UP000002852"/>
    </source>
</evidence>
<protein>
    <submittedName>
        <fullName evidence="6">Ripply transcriptional repressor 2</fullName>
    </submittedName>
</protein>
<reference evidence="6" key="4">
    <citation type="submission" date="2025-09" db="UniProtKB">
        <authorList>
            <consortium name="Ensembl"/>
        </authorList>
    </citation>
    <scope>IDENTIFICATION</scope>
    <source>
        <strain evidence="6">JP 163 A</strain>
    </source>
</reference>
<dbReference type="InParanoid" id="A0A3B5RFN7"/>
<dbReference type="KEGG" id="xma:102235534"/>
<dbReference type="PANTHER" id="PTHR16770">
    <property type="entry name" value="PROTEIN RIPPLY-LIKE"/>
    <property type="match status" value="1"/>
</dbReference>
<evidence type="ECO:0000256" key="3">
    <source>
        <dbReference type="ARBA" id="ARBA00022473"/>
    </source>
</evidence>
<feature type="region of interest" description="Disordered" evidence="5">
    <location>
        <begin position="38"/>
        <end position="78"/>
    </location>
</feature>
<reference evidence="7" key="2">
    <citation type="journal article" date="2013" name="Nat. Genet.">
        <title>The genome of the platyfish, Xiphophorus maculatus, provides insights into evolutionary adaptation and several complex traits.</title>
        <authorList>
            <person name="Schartl M."/>
            <person name="Walter R.B."/>
            <person name="Shen Y."/>
            <person name="Garcia T."/>
            <person name="Catchen J."/>
            <person name="Amores A."/>
            <person name="Braasch I."/>
            <person name="Chalopin D."/>
            <person name="Volff J.N."/>
            <person name="Lesch K.P."/>
            <person name="Bisazza A."/>
            <person name="Minx P."/>
            <person name="Hillier L."/>
            <person name="Wilson R.K."/>
            <person name="Fuerstenberg S."/>
            <person name="Boore J."/>
            <person name="Searle S."/>
            <person name="Postlethwait J.H."/>
            <person name="Warren W.C."/>
        </authorList>
    </citation>
    <scope>NUCLEOTIDE SEQUENCE [LARGE SCALE GENOMIC DNA]</scope>
    <source>
        <strain evidence="7">JP 163 A</strain>
    </source>
</reference>
<evidence type="ECO:0000256" key="5">
    <source>
        <dbReference type="SAM" id="MobiDB-lite"/>
    </source>
</evidence>
<name>A0A3B5RFN7_XIPMA</name>
<comment type="subcellular location">
    <subcellularLocation>
        <location evidence="1">Nucleus</location>
    </subcellularLocation>
</comment>
<dbReference type="Proteomes" id="UP000002852">
    <property type="component" value="Unassembled WGS sequence"/>
</dbReference>